<evidence type="ECO:0000256" key="3">
    <source>
        <dbReference type="ARBA" id="ARBA00022801"/>
    </source>
</evidence>
<dbReference type="PROSITE" id="PS50966">
    <property type="entry name" value="ZF_SWIM"/>
    <property type="match status" value="1"/>
</dbReference>
<evidence type="ECO:0000256" key="4">
    <source>
        <dbReference type="PROSITE-ProRule" id="PRU00325"/>
    </source>
</evidence>
<dbReference type="InterPro" id="IPR007527">
    <property type="entry name" value="Znf_SWIM"/>
</dbReference>
<feature type="region of interest" description="Disordered" evidence="5">
    <location>
        <begin position="75"/>
        <end position="109"/>
    </location>
</feature>
<evidence type="ECO:0000259" key="7">
    <source>
        <dbReference type="PROSITE" id="PS50966"/>
    </source>
</evidence>
<feature type="compositionally biased region" description="Polar residues" evidence="5">
    <location>
        <begin position="96"/>
        <end position="105"/>
    </location>
</feature>
<dbReference type="InterPro" id="IPR038765">
    <property type="entry name" value="Papain-like_cys_pep_sf"/>
</dbReference>
<organism evidence="8 9">
    <name type="scientific">Orchesella dallaii</name>
    <dbReference type="NCBI Taxonomy" id="48710"/>
    <lineage>
        <taxon>Eukaryota</taxon>
        <taxon>Metazoa</taxon>
        <taxon>Ecdysozoa</taxon>
        <taxon>Arthropoda</taxon>
        <taxon>Hexapoda</taxon>
        <taxon>Collembola</taxon>
        <taxon>Entomobryomorpha</taxon>
        <taxon>Entomobryoidea</taxon>
        <taxon>Orchesellidae</taxon>
        <taxon>Orchesellinae</taxon>
        <taxon>Orchesella</taxon>
    </lineage>
</organism>
<dbReference type="InterPro" id="IPR003653">
    <property type="entry name" value="Peptidase_C48_C"/>
</dbReference>
<comment type="caution">
    <text evidence="8">The sequence shown here is derived from an EMBL/GenBank/DDBJ whole genome shotgun (WGS) entry which is preliminary data.</text>
</comment>
<evidence type="ECO:0008006" key="10">
    <source>
        <dbReference type="Google" id="ProtNLM"/>
    </source>
</evidence>
<protein>
    <recommendedName>
        <fullName evidence="10">Ubiquitin-like protease family profile domain-containing protein</fullName>
    </recommendedName>
</protein>
<comment type="similarity">
    <text evidence="1">Belongs to the peptidase C48 family.</text>
</comment>
<dbReference type="EMBL" id="CAXLJM020000036">
    <property type="protein sequence ID" value="CAL8105989.1"/>
    <property type="molecule type" value="Genomic_DNA"/>
</dbReference>
<proteinExistence type="inferred from homology"/>
<evidence type="ECO:0000256" key="1">
    <source>
        <dbReference type="ARBA" id="ARBA00005234"/>
    </source>
</evidence>
<sequence length="435" mass="49293">MEKTFLVNMRTNKCSCLRTSVCEHMLAVLIATGADAKQVLKRCQPNLGSIYRRTVRRATGKKKGQEQKRRLCLPKPKPKLLDSSTSVYPDKPAESDTVTDISPESSRWKPRALDEDQLPTKIDSALKNVAVVAAELQICKFNIPRLNRDNVQLQFLTLPTGNISLLEMKSLQQSITLAENRILSKYMDNDYNRNTRDWIVDTVISGFLMMISDVMRRGIISLTAPEAMHVFRENDSTLLFAKKWLDDTDYHDWTAISKILVPVLIGGNHWILLVLLPMLTEIQVLDPVACYKLTSRQKVMLETLFNTKYSFNAGTLWKVTYPKVSLSAGTDAIQCGPLICFYAEAISKGWSLEAFPGVDKYREHISSILIGNCSPLSLKRPNKCNYCQIAIKGEERCDFCHRFSHLDCLKKIIVRGRVYNVCQNQKDSHNASGTH</sequence>
<feature type="domain" description="SWIM-type" evidence="7">
    <location>
        <begin position="5"/>
        <end position="33"/>
    </location>
</feature>
<keyword evidence="4" id="KW-0862">Zinc</keyword>
<gene>
    <name evidence="8" type="ORF">ODALV1_LOCUS12252</name>
</gene>
<reference evidence="8 9" key="1">
    <citation type="submission" date="2024-08" db="EMBL/GenBank/DDBJ databases">
        <authorList>
            <person name="Cucini C."/>
            <person name="Frati F."/>
        </authorList>
    </citation>
    <scope>NUCLEOTIDE SEQUENCE [LARGE SCALE GENOMIC DNA]</scope>
</reference>
<keyword evidence="2" id="KW-0645">Protease</keyword>
<dbReference type="Proteomes" id="UP001642540">
    <property type="component" value="Unassembled WGS sequence"/>
</dbReference>
<keyword evidence="9" id="KW-1185">Reference proteome</keyword>
<keyword evidence="4" id="KW-0479">Metal-binding</keyword>
<name>A0ABP1QPE7_9HEXA</name>
<dbReference type="SUPFAM" id="SSF54001">
    <property type="entry name" value="Cysteine proteinases"/>
    <property type="match status" value="1"/>
</dbReference>
<evidence type="ECO:0000256" key="2">
    <source>
        <dbReference type="ARBA" id="ARBA00022670"/>
    </source>
</evidence>
<evidence type="ECO:0000313" key="8">
    <source>
        <dbReference type="EMBL" id="CAL8105989.1"/>
    </source>
</evidence>
<dbReference type="PROSITE" id="PS50600">
    <property type="entry name" value="ULP_PROTEASE"/>
    <property type="match status" value="1"/>
</dbReference>
<accession>A0ABP1QPE7</accession>
<evidence type="ECO:0000259" key="6">
    <source>
        <dbReference type="PROSITE" id="PS50600"/>
    </source>
</evidence>
<keyword evidence="3" id="KW-0378">Hydrolase</keyword>
<evidence type="ECO:0000313" key="9">
    <source>
        <dbReference type="Proteomes" id="UP001642540"/>
    </source>
</evidence>
<keyword evidence="4" id="KW-0863">Zinc-finger</keyword>
<feature type="domain" description="Ubiquitin-like protease family profile" evidence="6">
    <location>
        <begin position="173"/>
        <end position="346"/>
    </location>
</feature>
<evidence type="ECO:0000256" key="5">
    <source>
        <dbReference type="SAM" id="MobiDB-lite"/>
    </source>
</evidence>
<dbReference type="Gene3D" id="3.40.395.10">
    <property type="entry name" value="Adenoviral Proteinase, Chain A"/>
    <property type="match status" value="1"/>
</dbReference>